<evidence type="ECO:0000313" key="1">
    <source>
        <dbReference type="EMBL" id="EFB77464.1"/>
    </source>
</evidence>
<dbReference type="STRING" id="411471.SUBVAR_04270"/>
<dbReference type="HOGENOM" id="CLU_3173984_0_0_9"/>
<dbReference type="Proteomes" id="UP000003438">
    <property type="component" value="Unassembled WGS sequence"/>
</dbReference>
<keyword evidence="2" id="KW-1185">Reference proteome</keyword>
<comment type="caution">
    <text evidence="1">The sequence shown here is derived from an EMBL/GenBank/DDBJ whole genome shotgun (WGS) entry which is preliminary data.</text>
</comment>
<sequence>MDLLRDQFAICSPCCLAPTGSSLVAVFRPLLVPIQAFAEFVLNYTAL</sequence>
<name>D1PIV5_9FIRM</name>
<proteinExistence type="predicted"/>
<evidence type="ECO:0000313" key="2">
    <source>
        <dbReference type="Proteomes" id="UP000003438"/>
    </source>
</evidence>
<dbReference type="EMBL" id="ACBY02000011">
    <property type="protein sequence ID" value="EFB77464.1"/>
    <property type="molecule type" value="Genomic_DNA"/>
</dbReference>
<organism evidence="1 2">
    <name type="scientific">Subdoligranulum variabile DSM 15176</name>
    <dbReference type="NCBI Taxonomy" id="411471"/>
    <lineage>
        <taxon>Bacteria</taxon>
        <taxon>Bacillati</taxon>
        <taxon>Bacillota</taxon>
        <taxon>Clostridia</taxon>
        <taxon>Eubacteriales</taxon>
        <taxon>Oscillospiraceae</taxon>
        <taxon>Subdoligranulum</taxon>
    </lineage>
</organism>
<dbReference type="AlphaFoldDB" id="D1PIV5"/>
<protein>
    <submittedName>
        <fullName evidence="1">Uncharacterized protein</fullName>
    </submittedName>
</protein>
<reference evidence="1" key="1">
    <citation type="submission" date="2009-12" db="EMBL/GenBank/DDBJ databases">
        <authorList>
            <person name="Weinstock G."/>
            <person name="Sodergren E."/>
            <person name="Clifton S."/>
            <person name="Fulton L."/>
            <person name="Fulton B."/>
            <person name="Courtney L."/>
            <person name="Fronick C."/>
            <person name="Harrison M."/>
            <person name="Strong C."/>
            <person name="Farmer C."/>
            <person name="Delahaunty K."/>
            <person name="Markovic C."/>
            <person name="Hall O."/>
            <person name="Minx P."/>
            <person name="Tomlinson C."/>
            <person name="Mitreva M."/>
            <person name="Nelson J."/>
            <person name="Hou S."/>
            <person name="Wollam A."/>
            <person name="Pepin K.H."/>
            <person name="Johnson M."/>
            <person name="Bhonagiri V."/>
            <person name="Nash W.E."/>
            <person name="Warren W."/>
            <person name="Chinwalla A."/>
            <person name="Mardis E.R."/>
            <person name="Wilson R.K."/>
        </authorList>
    </citation>
    <scope>NUCLEOTIDE SEQUENCE [LARGE SCALE GENOMIC DNA]</scope>
    <source>
        <strain evidence="1">DSM 15176</strain>
    </source>
</reference>
<accession>D1PIV5</accession>
<gene>
    <name evidence="1" type="ORF">SUBVAR_04270</name>
</gene>